<reference evidence="1" key="1">
    <citation type="journal article" date="2014" name="Genome Announc.">
        <title>Genome sequence of the yeast Cyberlindnera fabianii (Hansenula fabianii).</title>
        <authorList>
            <person name="Freel K.C."/>
            <person name="Sarilar V."/>
            <person name="Neuveglise C."/>
            <person name="Devillers H."/>
            <person name="Friedrich A."/>
            <person name="Schacherer J."/>
        </authorList>
    </citation>
    <scope>NUCLEOTIDE SEQUENCE</scope>
    <source>
        <strain evidence="1">YJS4271</strain>
    </source>
</reference>
<gene>
    <name evidence="1" type="ORF">CYFA0S_03e02553g</name>
</gene>
<dbReference type="AlphaFoldDB" id="A0A061AVF8"/>
<evidence type="ECO:0000313" key="1">
    <source>
        <dbReference type="EMBL" id="CDR39365.1"/>
    </source>
</evidence>
<protein>
    <submittedName>
        <fullName evidence="1">CYFA0S03e02553g1_1</fullName>
    </submittedName>
</protein>
<accession>A0A061AVF8</accession>
<proteinExistence type="predicted"/>
<organism evidence="1">
    <name type="scientific">Cyberlindnera fabianii</name>
    <name type="common">Yeast</name>
    <name type="synonym">Hansenula fabianii</name>
    <dbReference type="NCBI Taxonomy" id="36022"/>
    <lineage>
        <taxon>Eukaryota</taxon>
        <taxon>Fungi</taxon>
        <taxon>Dikarya</taxon>
        <taxon>Ascomycota</taxon>
        <taxon>Saccharomycotina</taxon>
        <taxon>Saccharomycetes</taxon>
        <taxon>Phaffomycetales</taxon>
        <taxon>Phaffomycetaceae</taxon>
        <taxon>Cyberlindnera</taxon>
    </lineage>
</organism>
<name>A0A061AVF8_CYBFA</name>
<sequence>MFSDVYLNLLFKNFSKSSVCWRAERSTSTSVFPPESESTCLILSLVCSQNFAVSCSSIFHDSRKKFWKCSSKFFNTLLKNINLLERLSKEPASSLATKIVLISRSCWLQNQTSRRSWYSAPSRSMIPHALLNSDSGNGSLPFIVNSKSLNT</sequence>
<dbReference type="EMBL" id="LK052888">
    <property type="protein sequence ID" value="CDR39365.1"/>
    <property type="molecule type" value="Genomic_DNA"/>
</dbReference>